<comment type="caution">
    <text evidence="3">The sequence shown here is derived from an EMBL/GenBank/DDBJ whole genome shotgun (WGS) entry which is preliminary data.</text>
</comment>
<evidence type="ECO:0000313" key="3">
    <source>
        <dbReference type="EMBL" id="EJX04249.1"/>
    </source>
</evidence>
<dbReference type="Pfam" id="PF00501">
    <property type="entry name" value="AMP-binding"/>
    <property type="match status" value="1"/>
</dbReference>
<dbReference type="InterPro" id="IPR018110">
    <property type="entry name" value="Mandel_Rmase/mucon_lact_enz_CS"/>
</dbReference>
<dbReference type="InterPro" id="IPR013342">
    <property type="entry name" value="Mandelate_racemase_C"/>
</dbReference>
<dbReference type="InterPro" id="IPR045851">
    <property type="entry name" value="AMP-bd_C_sf"/>
</dbReference>
<dbReference type="SUPFAM" id="SSF56801">
    <property type="entry name" value="Acetyl-CoA synthetase-like"/>
    <property type="match status" value="1"/>
</dbReference>
<dbReference type="PROSITE" id="PS00909">
    <property type="entry name" value="MR_MLE_2"/>
    <property type="match status" value="1"/>
</dbReference>
<keyword evidence="1" id="KW-0479">Metal-binding</keyword>
<reference evidence="3" key="1">
    <citation type="journal article" date="2012" name="PLoS ONE">
        <title>Gene sets for utilization of primary and secondary nutrition supplies in the distal gut of endangered iberian lynx.</title>
        <authorList>
            <person name="Alcaide M."/>
            <person name="Messina E."/>
            <person name="Richter M."/>
            <person name="Bargiela R."/>
            <person name="Peplies J."/>
            <person name="Huws S.A."/>
            <person name="Newbold C.J."/>
            <person name="Golyshin P.N."/>
            <person name="Simon M.A."/>
            <person name="Lopez G."/>
            <person name="Yakimov M.M."/>
            <person name="Ferrer M."/>
        </authorList>
    </citation>
    <scope>NUCLEOTIDE SEQUENCE</scope>
</reference>
<dbReference type="PANTHER" id="PTHR48073:SF2">
    <property type="entry name" value="O-SUCCINYLBENZOATE SYNTHASE"/>
    <property type="match status" value="1"/>
</dbReference>
<protein>
    <submittedName>
        <fullName evidence="3">O-succinylbenzoic acid synthetase</fullName>
    </submittedName>
</protein>
<dbReference type="Gene3D" id="3.20.20.120">
    <property type="entry name" value="Enolase-like C-terminal domain"/>
    <property type="match status" value="1"/>
</dbReference>
<dbReference type="Gene3D" id="3.40.50.12780">
    <property type="entry name" value="N-terminal domain of ligase-like"/>
    <property type="match status" value="1"/>
</dbReference>
<dbReference type="InterPro" id="IPR029065">
    <property type="entry name" value="Enolase_C-like"/>
</dbReference>
<name>J9GBM7_9ZZZZ</name>
<dbReference type="InterPro" id="IPR042099">
    <property type="entry name" value="ANL_N_sf"/>
</dbReference>
<dbReference type="SUPFAM" id="SSF51604">
    <property type="entry name" value="Enolase C-terminal domain-like"/>
    <property type="match status" value="1"/>
</dbReference>
<gene>
    <name evidence="3" type="ORF">EVA_07651</name>
</gene>
<dbReference type="Gene3D" id="3.30.390.10">
    <property type="entry name" value="Enolase-like, N-terminal domain"/>
    <property type="match status" value="1"/>
</dbReference>
<sequence length="727" mass="80976">MIPLSKILNAMSTLQVRVIPRLFHFRQPAGTSRGVYLTRKVWYVIITSPDHPHALGIGECAPLPDLSCDALPDEAYTALLQDFATQLQHHGHLPYEALRPYPSMLFGLETAWLSWEASLRGDYLKLFDNPFTAGQEGIPINGLVWMGSYEEMCQRMEEKLALGFHCIKIKIGAIDFEKEVALLRQLRQRYTRKDVELRVDANGGFTPEEALEKLTILAQFDIHSIEQPIRAGQWEEMARLCRTSPLPIALDEELIGVNDMEQKRALLDTIRPQYIILKPTLHGGLRGAEEWMREATLRQIPFWTTSALETNVALNAIAQWHAQIHHFGIPAHDPTLGLADHAALEVFSEGAERMPLNLPECVRYQGLGTGLLFTDNFQETNLQIEGEQLWYGLPKDREFNAQRLQFEAEWLSEDPTLEVHTSGSTGLPQAMRVEKRRMAASARRTCAALHLPKGASALLCMPLQYIAGKMQLVRALLHPLSVVTVAPCAHPLAKLHQAPYFAAMTPMQVYSSLATERERLLLRQIRCLIIGGGAIPPELEEVLRTFPHAVYSTYGMTETLSHIALRRINGPEATAHYIPFDDVKLSINEAGCLCIQAPEIVEGTLVTNDLATCYPDGSFTILGRRDNTICSGGLKLQIETIEKALAPLPFPFQVTAVPDPKYGEAVTLLYVANEEPMAVAAACRQWVQGPQCPKHFFAVDQLPTTGTGKPARAEARKIAAGFLKKLA</sequence>
<dbReference type="SMART" id="SM00922">
    <property type="entry name" value="MR_MLE"/>
    <property type="match status" value="1"/>
</dbReference>
<dbReference type="PANTHER" id="PTHR48073">
    <property type="entry name" value="O-SUCCINYLBENZOATE SYNTHASE-RELATED"/>
    <property type="match status" value="1"/>
</dbReference>
<dbReference type="Pfam" id="PF13378">
    <property type="entry name" value="MR_MLE_C"/>
    <property type="match status" value="1"/>
</dbReference>
<dbReference type="InterPro" id="IPR036849">
    <property type="entry name" value="Enolase-like_C_sf"/>
</dbReference>
<dbReference type="GO" id="GO:0009063">
    <property type="term" value="P:amino acid catabolic process"/>
    <property type="evidence" value="ECO:0007669"/>
    <property type="project" value="InterPro"/>
</dbReference>
<dbReference type="SFLD" id="SFLDF00009">
    <property type="entry name" value="o-succinylbenzoate_synthase"/>
    <property type="match status" value="1"/>
</dbReference>
<dbReference type="GO" id="GO:0046872">
    <property type="term" value="F:metal ion binding"/>
    <property type="evidence" value="ECO:0007669"/>
    <property type="project" value="UniProtKB-KW"/>
</dbReference>
<organism evidence="3">
    <name type="scientific">gut metagenome</name>
    <dbReference type="NCBI Taxonomy" id="749906"/>
    <lineage>
        <taxon>unclassified sequences</taxon>
        <taxon>metagenomes</taxon>
        <taxon>organismal metagenomes</taxon>
    </lineage>
</organism>
<dbReference type="AlphaFoldDB" id="J9GBM7"/>
<dbReference type="InterPro" id="IPR029017">
    <property type="entry name" value="Enolase-like_N"/>
</dbReference>
<dbReference type="EMBL" id="AMCI01001879">
    <property type="protein sequence ID" value="EJX04249.1"/>
    <property type="molecule type" value="Genomic_DNA"/>
</dbReference>
<dbReference type="SFLD" id="SFLDS00001">
    <property type="entry name" value="Enolase"/>
    <property type="match status" value="1"/>
</dbReference>
<evidence type="ECO:0000259" key="2">
    <source>
        <dbReference type="SMART" id="SM00922"/>
    </source>
</evidence>
<dbReference type="InterPro" id="IPR000873">
    <property type="entry name" value="AMP-dep_synth/lig_dom"/>
</dbReference>
<dbReference type="SUPFAM" id="SSF54826">
    <property type="entry name" value="Enolase N-terminal domain-like"/>
    <property type="match status" value="1"/>
</dbReference>
<evidence type="ECO:0000256" key="1">
    <source>
        <dbReference type="ARBA" id="ARBA00022723"/>
    </source>
</evidence>
<dbReference type="GO" id="GO:0003824">
    <property type="term" value="F:catalytic activity"/>
    <property type="evidence" value="ECO:0007669"/>
    <property type="project" value="UniProtKB-ARBA"/>
</dbReference>
<dbReference type="SFLD" id="SFLDG00180">
    <property type="entry name" value="muconate_cycloisomerase"/>
    <property type="match status" value="1"/>
</dbReference>
<dbReference type="Gene3D" id="3.30.300.30">
    <property type="match status" value="1"/>
</dbReference>
<dbReference type="CDD" id="cd03320">
    <property type="entry name" value="OSBS"/>
    <property type="match status" value="1"/>
</dbReference>
<accession>J9GBM7</accession>
<proteinExistence type="predicted"/>
<feature type="domain" description="Mandelate racemase/muconate lactonizing enzyme C-terminal" evidence="2">
    <location>
        <begin position="149"/>
        <end position="247"/>
    </location>
</feature>